<evidence type="ECO:0000313" key="2">
    <source>
        <dbReference type="EMBL" id="BAU94022.1"/>
    </source>
</evidence>
<name>A0A161J7N4_9HYPH</name>
<proteinExistence type="predicted"/>
<feature type="region of interest" description="Disordered" evidence="1">
    <location>
        <begin position="67"/>
        <end position="113"/>
    </location>
</feature>
<dbReference type="OrthoDB" id="7284210at2"/>
<dbReference type="AlphaFoldDB" id="A0A161J7N4"/>
<gene>
    <name evidence="2" type="primary">traC</name>
    <name evidence="2" type="ORF">MPPM_5417</name>
</gene>
<geneLocation type="plasmid" evidence="3">
    <name>pmppm01 dna</name>
</geneLocation>
<accession>A0A161J7N4</accession>
<dbReference type="EMBL" id="AP014810">
    <property type="protein sequence ID" value="BAU94022.1"/>
    <property type="molecule type" value="Genomic_DNA"/>
</dbReference>
<sequence length="113" mass="11842">MRKPRDIDAELKALQDRQKQLRAKRTVQLGEIVSATGADSLDPETLAGVLLDAIEKAKGDASAKEAWRRKGEGFFRREKRARGSGANGAGDAAQGSAGDLGGAAPSDGEHQAS</sequence>
<dbReference type="Proteomes" id="UP000218288">
    <property type="component" value="Plasmid pMPPM01"/>
</dbReference>
<evidence type="ECO:0000313" key="3">
    <source>
        <dbReference type="Proteomes" id="UP000218288"/>
    </source>
</evidence>
<dbReference type="RefSeq" id="WP_063987523.1">
    <property type="nucleotide sequence ID" value="NZ_AP014810.1"/>
</dbReference>
<organism evidence="2 3">
    <name type="scientific">Methylorubrum populi</name>
    <dbReference type="NCBI Taxonomy" id="223967"/>
    <lineage>
        <taxon>Bacteria</taxon>
        <taxon>Pseudomonadati</taxon>
        <taxon>Pseudomonadota</taxon>
        <taxon>Alphaproteobacteria</taxon>
        <taxon>Hyphomicrobiales</taxon>
        <taxon>Methylobacteriaceae</taxon>
        <taxon>Methylorubrum</taxon>
    </lineage>
</organism>
<feature type="compositionally biased region" description="Basic and acidic residues" evidence="1">
    <location>
        <begin position="67"/>
        <end position="76"/>
    </location>
</feature>
<protein>
    <submittedName>
        <fullName evidence="2">Conjugal transfer protein TraC</fullName>
    </submittedName>
</protein>
<keyword evidence="2" id="KW-0614">Plasmid</keyword>
<dbReference type="Pfam" id="PF06412">
    <property type="entry name" value="TraD"/>
    <property type="match status" value="1"/>
</dbReference>
<dbReference type="InterPro" id="IPR009444">
    <property type="entry name" value="Conjugal_tfr_TraD_a-type"/>
</dbReference>
<reference evidence="2 3" key="1">
    <citation type="journal article" date="2016" name="Genome Announc.">
        <title>Complete Genome Sequence of Methylobacterium populi P-1M, Isolated from Pink-Pigmented Household Biofilm.</title>
        <authorList>
            <person name="Morohoshi T."/>
            <person name="Ikeda T."/>
        </authorList>
    </citation>
    <scope>NUCLEOTIDE SEQUENCE [LARGE SCALE GENOMIC DNA]</scope>
    <source>
        <strain evidence="2 3">P-1M</strain>
        <plasmid evidence="3">Plasmid pmppm01 dna</plasmid>
    </source>
</reference>
<evidence type="ECO:0000256" key="1">
    <source>
        <dbReference type="SAM" id="MobiDB-lite"/>
    </source>
</evidence>